<dbReference type="InterPro" id="IPR029063">
    <property type="entry name" value="SAM-dependent_MTases_sf"/>
</dbReference>
<sequence>MGEDWSPVAEEWARWWGSFAAPARELIVRATAVGPGSRVLDVGCGSGEFLAELAGRGVRVAGVDPAEGMVHLARRVAPTADVRLADAESLPWGDGEFDVVTAINALQFADDPEAAAAELLRVVGPGGWVAVANWAERAGNQLDAIDAALNDEPGTDGDLRRPGGLEELLADVGADVVDSGLVDVPFEVPDEAALVAAILFGEDPESAPLVVEAARPYRTESGGYRFRNRFRYALARR</sequence>
<dbReference type="CDD" id="cd02440">
    <property type="entry name" value="AdoMet_MTases"/>
    <property type="match status" value="1"/>
</dbReference>
<dbReference type="PANTHER" id="PTHR43861">
    <property type="entry name" value="TRANS-ACONITATE 2-METHYLTRANSFERASE-RELATED"/>
    <property type="match status" value="1"/>
</dbReference>
<reference evidence="2 3" key="1">
    <citation type="journal article" date="2019" name="Int. J. Syst. Evol. Microbiol.">
        <title>The Global Catalogue of Microorganisms (GCM) 10K type strain sequencing project: providing services to taxonomists for standard genome sequencing and annotation.</title>
        <authorList>
            <consortium name="The Broad Institute Genomics Platform"/>
            <consortium name="The Broad Institute Genome Sequencing Center for Infectious Disease"/>
            <person name="Wu L."/>
            <person name="Ma J."/>
        </authorList>
    </citation>
    <scope>NUCLEOTIDE SEQUENCE [LARGE SCALE GENOMIC DNA]</scope>
    <source>
        <strain evidence="2 3">JCM 10425</strain>
    </source>
</reference>
<dbReference type="InterPro" id="IPR013216">
    <property type="entry name" value="Methyltransf_11"/>
</dbReference>
<gene>
    <name evidence="2" type="ORF">GCM10009539_25350</name>
</gene>
<dbReference type="Pfam" id="PF08241">
    <property type="entry name" value="Methyltransf_11"/>
    <property type="match status" value="1"/>
</dbReference>
<evidence type="ECO:0000259" key="1">
    <source>
        <dbReference type="Pfam" id="PF08241"/>
    </source>
</evidence>
<comment type="caution">
    <text evidence="2">The sequence shown here is derived from an EMBL/GenBank/DDBJ whole genome shotgun (WGS) entry which is preliminary data.</text>
</comment>
<dbReference type="Proteomes" id="UP001500967">
    <property type="component" value="Unassembled WGS sequence"/>
</dbReference>
<accession>A0ABN0U518</accession>
<name>A0ABN0U518_9ACTN</name>
<feature type="domain" description="Methyltransferase type 11" evidence="1">
    <location>
        <begin position="40"/>
        <end position="130"/>
    </location>
</feature>
<organism evidence="2 3">
    <name type="scientific">Cryptosporangium japonicum</name>
    <dbReference type="NCBI Taxonomy" id="80872"/>
    <lineage>
        <taxon>Bacteria</taxon>
        <taxon>Bacillati</taxon>
        <taxon>Actinomycetota</taxon>
        <taxon>Actinomycetes</taxon>
        <taxon>Cryptosporangiales</taxon>
        <taxon>Cryptosporangiaceae</taxon>
        <taxon>Cryptosporangium</taxon>
    </lineage>
</organism>
<keyword evidence="3" id="KW-1185">Reference proteome</keyword>
<protein>
    <recommendedName>
        <fullName evidence="1">Methyltransferase type 11 domain-containing protein</fullName>
    </recommendedName>
</protein>
<evidence type="ECO:0000313" key="2">
    <source>
        <dbReference type="EMBL" id="GAA0238975.1"/>
    </source>
</evidence>
<dbReference type="Gene3D" id="3.40.50.150">
    <property type="entry name" value="Vaccinia Virus protein VP39"/>
    <property type="match status" value="1"/>
</dbReference>
<dbReference type="SUPFAM" id="SSF53335">
    <property type="entry name" value="S-adenosyl-L-methionine-dependent methyltransferases"/>
    <property type="match status" value="1"/>
</dbReference>
<proteinExistence type="predicted"/>
<dbReference type="PANTHER" id="PTHR43861:SF1">
    <property type="entry name" value="TRANS-ACONITATE 2-METHYLTRANSFERASE"/>
    <property type="match status" value="1"/>
</dbReference>
<dbReference type="RefSeq" id="WP_344648966.1">
    <property type="nucleotide sequence ID" value="NZ_BAAAGX010000009.1"/>
</dbReference>
<dbReference type="EMBL" id="BAAAGX010000009">
    <property type="protein sequence ID" value="GAA0238975.1"/>
    <property type="molecule type" value="Genomic_DNA"/>
</dbReference>
<evidence type="ECO:0000313" key="3">
    <source>
        <dbReference type="Proteomes" id="UP001500967"/>
    </source>
</evidence>